<keyword evidence="3" id="KW-0238">DNA-binding</keyword>
<protein>
    <submittedName>
        <fullName evidence="5">Restriction endonuclease subunit S</fullName>
        <ecNumber evidence="5">3.1.21.-</ecNumber>
    </submittedName>
</protein>
<dbReference type="InterPro" id="IPR000055">
    <property type="entry name" value="Restrct_endonuc_typeI_TRD"/>
</dbReference>
<comment type="caution">
    <text evidence="5">The sequence shown here is derived from an EMBL/GenBank/DDBJ whole genome shotgun (WGS) entry which is preliminary data.</text>
</comment>
<evidence type="ECO:0000256" key="3">
    <source>
        <dbReference type="ARBA" id="ARBA00023125"/>
    </source>
</evidence>
<dbReference type="InterPro" id="IPR052021">
    <property type="entry name" value="Type-I_RS_S_subunit"/>
</dbReference>
<organism evidence="5 6">
    <name type="scientific">Thalassorhabdus alkalitolerans</name>
    <dbReference type="NCBI Taxonomy" id="2282697"/>
    <lineage>
        <taxon>Bacteria</taxon>
        <taxon>Bacillati</taxon>
        <taxon>Bacillota</taxon>
        <taxon>Bacilli</taxon>
        <taxon>Bacillales</taxon>
        <taxon>Bacillaceae</taxon>
        <taxon>Thalassorhabdus</taxon>
    </lineage>
</organism>
<name>A0ABW0YNV7_9BACI</name>
<dbReference type="Gene3D" id="3.90.220.20">
    <property type="entry name" value="DNA methylase specificity domains"/>
    <property type="match status" value="2"/>
</dbReference>
<accession>A0ABW0YNV7</accession>
<dbReference type="CDD" id="cd17243">
    <property type="entry name" value="RMtype1_S_AchA6I-TRD2-CR2_like"/>
    <property type="match status" value="1"/>
</dbReference>
<sequence>MNNSRRKIREICEVSSSKRIFMKDYVEEGTPFYRSKEIIKKHNGQEISDKLYISNEKFNEIKGKFGAPSHGDILLTSVGTIGVPYIVADGEEFYFKDGNLTWFKNFSSEVSNKYIYYWLQSPNGKREIDKQIIGSTQKALTIQSIKEMEIEIPPLEIQLKVVEILDNVTSKIELNLKMNYTLEEMAMILYKHWFINFSLFQDEDFVESEIGMIPEGWEVVSVSEFSNIIGGGTPKTSIEEYWGGEYPWISVKDLNSPVIMQTEKTVTEKGIKNSSTKLLPAFSTVISARGTIGNISMVGKEMTMNQSCYAFSSPDGFDTFTFLSIKKSINNLIKQSHGSVFNTITKSTVNSLKFPYEPNHIRSFEEKVKPFYQLIRSNIVENYNLDQLKDYLLPKLLSGEVDLCEADERVENIMQ</sequence>
<dbReference type="SUPFAM" id="SSF116734">
    <property type="entry name" value="DNA methylase specificity domain"/>
    <property type="match status" value="2"/>
</dbReference>
<dbReference type="InterPro" id="IPR044946">
    <property type="entry name" value="Restrct_endonuc_typeI_TRD_sf"/>
</dbReference>
<dbReference type="PANTHER" id="PTHR30408:SF13">
    <property type="entry name" value="TYPE I RESTRICTION ENZYME HINDI SPECIFICITY SUBUNIT"/>
    <property type="match status" value="1"/>
</dbReference>
<reference evidence="6" key="1">
    <citation type="journal article" date="2019" name="Int. J. Syst. Evol. Microbiol.">
        <title>The Global Catalogue of Microorganisms (GCM) 10K type strain sequencing project: providing services to taxonomists for standard genome sequencing and annotation.</title>
        <authorList>
            <consortium name="The Broad Institute Genomics Platform"/>
            <consortium name="The Broad Institute Genome Sequencing Center for Infectious Disease"/>
            <person name="Wu L."/>
            <person name="Ma J."/>
        </authorList>
    </citation>
    <scope>NUCLEOTIDE SEQUENCE [LARGE SCALE GENOMIC DNA]</scope>
    <source>
        <strain evidence="6">CECT 7184</strain>
    </source>
</reference>
<keyword evidence="5" id="KW-0540">Nuclease</keyword>
<keyword evidence="5" id="KW-0378">Hydrolase</keyword>
<feature type="domain" description="Type I restriction modification DNA specificity" evidence="4">
    <location>
        <begin position="6"/>
        <end position="183"/>
    </location>
</feature>
<dbReference type="Proteomes" id="UP001596142">
    <property type="component" value="Unassembled WGS sequence"/>
</dbReference>
<dbReference type="RefSeq" id="WP_385942103.1">
    <property type="nucleotide sequence ID" value="NZ_JBHSOZ010000007.1"/>
</dbReference>
<evidence type="ECO:0000313" key="6">
    <source>
        <dbReference type="Proteomes" id="UP001596142"/>
    </source>
</evidence>
<keyword evidence="6" id="KW-1185">Reference proteome</keyword>
<proteinExistence type="inferred from homology"/>
<dbReference type="Pfam" id="PF01420">
    <property type="entry name" value="Methylase_S"/>
    <property type="match status" value="2"/>
</dbReference>
<evidence type="ECO:0000313" key="5">
    <source>
        <dbReference type="EMBL" id="MFC5713836.1"/>
    </source>
</evidence>
<dbReference type="CDD" id="cd17289">
    <property type="entry name" value="RMtype1_S_BamJRS5ORF1993P-TRD1-CR1_like"/>
    <property type="match status" value="1"/>
</dbReference>
<dbReference type="EMBL" id="JBHSOZ010000007">
    <property type="protein sequence ID" value="MFC5713836.1"/>
    <property type="molecule type" value="Genomic_DNA"/>
</dbReference>
<keyword evidence="5" id="KW-0255">Endonuclease</keyword>
<dbReference type="PANTHER" id="PTHR30408">
    <property type="entry name" value="TYPE-1 RESTRICTION ENZYME ECOKI SPECIFICITY PROTEIN"/>
    <property type="match status" value="1"/>
</dbReference>
<dbReference type="Gene3D" id="1.10.287.1120">
    <property type="entry name" value="Bipartite methylase S protein"/>
    <property type="match status" value="1"/>
</dbReference>
<dbReference type="EC" id="3.1.21.-" evidence="5"/>
<evidence type="ECO:0000259" key="4">
    <source>
        <dbReference type="Pfam" id="PF01420"/>
    </source>
</evidence>
<keyword evidence="2" id="KW-0680">Restriction system</keyword>
<dbReference type="GO" id="GO:0016787">
    <property type="term" value="F:hydrolase activity"/>
    <property type="evidence" value="ECO:0007669"/>
    <property type="project" value="UniProtKB-KW"/>
</dbReference>
<dbReference type="GO" id="GO:0004519">
    <property type="term" value="F:endonuclease activity"/>
    <property type="evidence" value="ECO:0007669"/>
    <property type="project" value="UniProtKB-KW"/>
</dbReference>
<evidence type="ECO:0000256" key="1">
    <source>
        <dbReference type="ARBA" id="ARBA00010923"/>
    </source>
</evidence>
<gene>
    <name evidence="5" type="ORF">ACFPU1_13765</name>
</gene>
<evidence type="ECO:0000256" key="2">
    <source>
        <dbReference type="ARBA" id="ARBA00022747"/>
    </source>
</evidence>
<feature type="domain" description="Type I restriction modification DNA specificity" evidence="4">
    <location>
        <begin position="214"/>
        <end position="356"/>
    </location>
</feature>
<comment type="similarity">
    <text evidence="1">Belongs to the type-I restriction system S methylase family.</text>
</comment>